<dbReference type="Pfam" id="PF08699">
    <property type="entry name" value="ArgoL1"/>
    <property type="match status" value="1"/>
</dbReference>
<dbReference type="InterPro" id="IPR013251">
    <property type="entry name" value="DASH_Spc19"/>
</dbReference>
<feature type="coiled-coil region" evidence="2">
    <location>
        <begin position="1138"/>
        <end position="1210"/>
    </location>
</feature>
<accession>A0A8H5BFZ5</accession>
<dbReference type="CDD" id="cd03443">
    <property type="entry name" value="PaaI_thioesterase"/>
    <property type="match status" value="1"/>
</dbReference>
<dbReference type="CDD" id="cd02846">
    <property type="entry name" value="PAZ_argonaute_like"/>
    <property type="match status" value="1"/>
</dbReference>
<dbReference type="Gene3D" id="3.40.50.2300">
    <property type="match status" value="1"/>
</dbReference>
<dbReference type="SUPFAM" id="SSF101690">
    <property type="entry name" value="PAZ domain"/>
    <property type="match status" value="1"/>
</dbReference>
<dbReference type="GO" id="GO:0003723">
    <property type="term" value="F:RNA binding"/>
    <property type="evidence" value="ECO:0007669"/>
    <property type="project" value="InterPro"/>
</dbReference>
<feature type="domain" description="PAZ" evidence="5">
    <location>
        <begin position="198"/>
        <end position="305"/>
    </location>
</feature>
<dbReference type="Proteomes" id="UP000567179">
    <property type="component" value="Unassembled WGS sequence"/>
</dbReference>
<sequence length="1213" mass="134991">MIPEKVFKTSLNLLLAFLVDISNAKLPSRANLELFDKLQNQIAPTIFNRPAVYDARKNAYTTYKLNLGPTNSAQFDVPIGDAAPAGGRPPKIYRIKVTKVAEINTEFIHRFIAGQQSQDNAVSTALMAFNVALRMSPNLKFPFNVRSFFTSMGKRPTRGGLELWRGYFQSLRPSQNKLYVNVDIATGVMYKPGPLINLCLEFLGQNDVNILSKLAERQRAQLQRFLANVRVVTKYGPKRPLTIKKVTPEGAGKITFTMRDTNQVMNVAEYFKKTHNYTLKHPNIVCVEVGSGGAKIPLEICEVTPGQIMRKQISPEVTADMVEFSKLAPKERLESIKQGLQVLEYGQSAYIREFGMNIAQDPLTVRARVLAAPSLTYGRGSKDLDITPRDGAWNMRDKKFYRPAPIRKWIVVIYERQARFRQDIAEEMVQSFIQGAQSVGMTVEDKQPLIFWRDPFQEVAAHLKAGGKECMDRTKEPPGLIVVVLPEGGNAIYDQVKNFGDITCLKASKCSRAKPQYWANVMLKVNVKMGGINSILKNSPIADPHNPTIVMGADVIHPAPGADGKPSFATVVCSVDTAAAKYVERSSVQAGRQEIIEDLEAMTTYVLNKHLGYRRQAEKLTSPPTRLIFYRDGVSEGQFAHVLEQELPMIKTAKINPKITLIVVGKRHHIRMFPQNDRDGDRSGNCPAGTTIDDGLGHPTEFDYYQLSHGGLLGTSRPAHYSVIYDENKFTADAMQNLSFSMCHTYARATRSVSIPAPVYYADIICSRAKHHYAAGMDLDDDAMGSRTGSNATSMLDAFKRNYKPLHVNMQNNMYFMLLINLQAYRSTMANYSVEGPKSTRVKGNAPDTIKEALESPAKLASAFQKPGQIPINGFAKAINDRMEVTEVSIEQNVAEPSRVEGKVVLELDVAEDMANGVGSMHGGCTAFLIDVASSYALAALSLYERGRIVGSVSQGLNVIYHSPAVIGDRIRLVNTTLTLGRRAESVRTEKGGELDERALTMKLEMTMALMFPRTISAHLDSTLNATADLHPSPRTTYHVPPISRQPESTRIRGPEQYLGEIQAQCPPDLEECVMAMEDCCEEAYEAQVLLRNGTKDLPRMTKILENERVFLLVNENTVKRYKTGLADEIEPQISELIQRAEQGLAALEKKEVLLETKLQNAKGKPTAATGSSAVQKLEARRLQTLVRQREKLEEEVRALEEEVIKYSSKSRV</sequence>
<dbReference type="PROSITE" id="PS50821">
    <property type="entry name" value="PAZ"/>
    <property type="match status" value="1"/>
</dbReference>
<dbReference type="InterPro" id="IPR003100">
    <property type="entry name" value="PAZ_dom"/>
</dbReference>
<keyword evidence="4" id="KW-0732">Signal</keyword>
<dbReference type="Pfam" id="PF16487">
    <property type="entry name" value="ArgoMid"/>
    <property type="match status" value="1"/>
</dbReference>
<dbReference type="InterPro" id="IPR032474">
    <property type="entry name" value="Argonaute_N"/>
</dbReference>
<evidence type="ECO:0000256" key="4">
    <source>
        <dbReference type="SAM" id="SignalP"/>
    </source>
</evidence>
<dbReference type="OrthoDB" id="10252740at2759"/>
<organism evidence="7 8">
    <name type="scientific">Psilocybe cf. subviscida</name>
    <dbReference type="NCBI Taxonomy" id="2480587"/>
    <lineage>
        <taxon>Eukaryota</taxon>
        <taxon>Fungi</taxon>
        <taxon>Dikarya</taxon>
        <taxon>Basidiomycota</taxon>
        <taxon>Agaricomycotina</taxon>
        <taxon>Agaricomycetes</taxon>
        <taxon>Agaricomycetidae</taxon>
        <taxon>Agaricales</taxon>
        <taxon>Agaricineae</taxon>
        <taxon>Strophariaceae</taxon>
        <taxon>Psilocybe</taxon>
    </lineage>
</organism>
<dbReference type="InterPro" id="IPR029069">
    <property type="entry name" value="HotDog_dom_sf"/>
</dbReference>
<dbReference type="InterPro" id="IPR003165">
    <property type="entry name" value="Piwi"/>
</dbReference>
<keyword evidence="2" id="KW-0175">Coiled coil</keyword>
<dbReference type="Pfam" id="PF16488">
    <property type="entry name" value="ArgoL2"/>
    <property type="match status" value="1"/>
</dbReference>
<dbReference type="InterPro" id="IPR036397">
    <property type="entry name" value="RNaseH_sf"/>
</dbReference>
<dbReference type="SMART" id="SM01163">
    <property type="entry name" value="DUF1785"/>
    <property type="match status" value="1"/>
</dbReference>
<dbReference type="SMART" id="SM00950">
    <property type="entry name" value="Piwi"/>
    <property type="match status" value="1"/>
</dbReference>
<name>A0A8H5BFZ5_9AGAR</name>
<dbReference type="PANTHER" id="PTHR22891">
    <property type="entry name" value="EUKARYOTIC TRANSLATION INITIATION FACTOR 2C"/>
    <property type="match status" value="1"/>
</dbReference>
<reference evidence="7 8" key="1">
    <citation type="journal article" date="2020" name="ISME J.">
        <title>Uncovering the hidden diversity of litter-decomposition mechanisms in mushroom-forming fungi.</title>
        <authorList>
            <person name="Floudas D."/>
            <person name="Bentzer J."/>
            <person name="Ahren D."/>
            <person name="Johansson T."/>
            <person name="Persson P."/>
            <person name="Tunlid A."/>
        </authorList>
    </citation>
    <scope>NUCLEOTIDE SEQUENCE [LARGE SCALE GENOMIC DNA]</scope>
    <source>
        <strain evidence="7 8">CBS 101986</strain>
    </source>
</reference>
<dbReference type="GO" id="GO:0008608">
    <property type="term" value="P:attachment of spindle microtubules to kinetochore"/>
    <property type="evidence" value="ECO:0007669"/>
    <property type="project" value="InterPro"/>
</dbReference>
<evidence type="ECO:0000313" key="8">
    <source>
        <dbReference type="Proteomes" id="UP000567179"/>
    </source>
</evidence>
<keyword evidence="8" id="KW-1185">Reference proteome</keyword>
<dbReference type="EMBL" id="JAACJJ010000028">
    <property type="protein sequence ID" value="KAF5322637.1"/>
    <property type="molecule type" value="Genomic_DNA"/>
</dbReference>
<comment type="similarity">
    <text evidence="1">Belongs to the argonaute family.</text>
</comment>
<evidence type="ECO:0000313" key="7">
    <source>
        <dbReference type="EMBL" id="KAF5322637.1"/>
    </source>
</evidence>
<feature type="domain" description="Piwi" evidence="6">
    <location>
        <begin position="512"/>
        <end position="774"/>
    </location>
</feature>
<protein>
    <recommendedName>
        <fullName evidence="9">Outer kinetochore protein SPC19</fullName>
    </recommendedName>
</protein>
<feature type="signal peptide" evidence="4">
    <location>
        <begin position="1"/>
        <end position="24"/>
    </location>
</feature>
<dbReference type="Gene3D" id="3.10.129.10">
    <property type="entry name" value="Hotdog Thioesterase"/>
    <property type="match status" value="1"/>
</dbReference>
<dbReference type="AlphaFoldDB" id="A0A8H5BFZ5"/>
<dbReference type="InterPro" id="IPR032473">
    <property type="entry name" value="Argonaute_Mid_dom"/>
</dbReference>
<dbReference type="Pfam" id="PF08287">
    <property type="entry name" value="DASH_Spc19"/>
    <property type="match status" value="1"/>
</dbReference>
<dbReference type="SUPFAM" id="SSF53098">
    <property type="entry name" value="Ribonuclease H-like"/>
    <property type="match status" value="1"/>
</dbReference>
<dbReference type="SUPFAM" id="SSF54637">
    <property type="entry name" value="Thioesterase/thiol ester dehydrase-isomerase"/>
    <property type="match status" value="1"/>
</dbReference>
<dbReference type="InterPro" id="IPR032472">
    <property type="entry name" value="ArgoL2"/>
</dbReference>
<evidence type="ECO:0000256" key="2">
    <source>
        <dbReference type="SAM" id="Coils"/>
    </source>
</evidence>
<dbReference type="Gene3D" id="2.170.260.10">
    <property type="entry name" value="paz domain"/>
    <property type="match status" value="1"/>
</dbReference>
<evidence type="ECO:0000256" key="3">
    <source>
        <dbReference type="SAM" id="MobiDB-lite"/>
    </source>
</evidence>
<proteinExistence type="inferred from homology"/>
<evidence type="ECO:0000256" key="1">
    <source>
        <dbReference type="RuleBase" id="RU361178"/>
    </source>
</evidence>
<dbReference type="InterPro" id="IPR036085">
    <property type="entry name" value="PAZ_dom_sf"/>
</dbReference>
<feature type="region of interest" description="Disordered" evidence="3">
    <location>
        <begin position="673"/>
        <end position="694"/>
    </location>
</feature>
<dbReference type="InterPro" id="IPR014811">
    <property type="entry name" value="ArgoL1"/>
</dbReference>
<dbReference type="GO" id="GO:0042729">
    <property type="term" value="C:DASH complex"/>
    <property type="evidence" value="ECO:0007669"/>
    <property type="project" value="InterPro"/>
</dbReference>
<dbReference type="CDD" id="cd04657">
    <property type="entry name" value="Piwi_ago-like"/>
    <property type="match status" value="1"/>
</dbReference>
<dbReference type="Gene3D" id="3.30.420.10">
    <property type="entry name" value="Ribonuclease H-like superfamily/Ribonuclease H"/>
    <property type="match status" value="1"/>
</dbReference>
<dbReference type="InterPro" id="IPR012337">
    <property type="entry name" value="RNaseH-like_sf"/>
</dbReference>
<evidence type="ECO:0008006" key="9">
    <source>
        <dbReference type="Google" id="ProtNLM"/>
    </source>
</evidence>
<dbReference type="Pfam" id="PF02170">
    <property type="entry name" value="PAZ"/>
    <property type="match status" value="1"/>
</dbReference>
<gene>
    <name evidence="7" type="ORF">D9619_000248</name>
</gene>
<comment type="caution">
    <text evidence="7">The sequence shown here is derived from an EMBL/GenBank/DDBJ whole genome shotgun (WGS) entry which is preliminary data.</text>
</comment>
<feature type="chain" id="PRO_5034748572" description="Outer kinetochore protein SPC19" evidence="4">
    <location>
        <begin position="25"/>
        <end position="1213"/>
    </location>
</feature>
<dbReference type="SMART" id="SM00949">
    <property type="entry name" value="PAZ"/>
    <property type="match status" value="1"/>
</dbReference>
<dbReference type="Pfam" id="PF02171">
    <property type="entry name" value="Piwi"/>
    <property type="match status" value="1"/>
</dbReference>
<dbReference type="InterPro" id="IPR045246">
    <property type="entry name" value="Piwi_ago-like"/>
</dbReference>
<evidence type="ECO:0000259" key="5">
    <source>
        <dbReference type="PROSITE" id="PS50821"/>
    </source>
</evidence>
<evidence type="ECO:0000259" key="6">
    <source>
        <dbReference type="PROSITE" id="PS50822"/>
    </source>
</evidence>
<dbReference type="PROSITE" id="PS50822">
    <property type="entry name" value="PIWI"/>
    <property type="match status" value="1"/>
</dbReference>
<dbReference type="GO" id="GO:0005876">
    <property type="term" value="C:spindle microtubule"/>
    <property type="evidence" value="ECO:0007669"/>
    <property type="project" value="InterPro"/>
</dbReference>
<dbReference type="Pfam" id="PF16486">
    <property type="entry name" value="ArgoN"/>
    <property type="match status" value="1"/>
</dbReference>